<reference evidence="1" key="2">
    <citation type="journal article" date="2021" name="PeerJ">
        <title>Extensive microbial diversity within the chicken gut microbiome revealed by metagenomics and culture.</title>
        <authorList>
            <person name="Gilroy R."/>
            <person name="Ravi A."/>
            <person name="Getino M."/>
            <person name="Pursley I."/>
            <person name="Horton D.L."/>
            <person name="Alikhan N.F."/>
            <person name="Baker D."/>
            <person name="Gharbi K."/>
            <person name="Hall N."/>
            <person name="Watson M."/>
            <person name="Adriaenssens E.M."/>
            <person name="Foster-Nyarko E."/>
            <person name="Jarju S."/>
            <person name="Secka A."/>
            <person name="Antonio M."/>
            <person name="Oren A."/>
            <person name="Chaudhuri R.R."/>
            <person name="La Ragione R."/>
            <person name="Hildebrand F."/>
            <person name="Pallen M.J."/>
        </authorList>
    </citation>
    <scope>NUCLEOTIDE SEQUENCE</scope>
    <source>
        <strain evidence="1">6276</strain>
    </source>
</reference>
<organism evidence="1 2">
    <name type="scientific">Candidatus Scatousia excrementigallinarum</name>
    <dbReference type="NCBI Taxonomy" id="2840935"/>
    <lineage>
        <taxon>Bacteria</taxon>
        <taxon>Candidatus Scatousia</taxon>
    </lineage>
</organism>
<dbReference type="Proteomes" id="UP000823928">
    <property type="component" value="Unassembled WGS sequence"/>
</dbReference>
<dbReference type="GO" id="GO:0000150">
    <property type="term" value="F:DNA strand exchange activity"/>
    <property type="evidence" value="ECO:0007669"/>
    <property type="project" value="InterPro"/>
</dbReference>
<sequence length="154" mass="18136">MNKCVIYNNIFNEPFSMPICPLRAYAEKNNIEIIQEFRTQIGIFNNLNNGFSKMISYLKNNNEINNIIFFSTGCLIISYQEYLNLMSLQNINIHFVEQELILDDAHKDELLDMVSENYIYNLSRRIAINIEYYISQGQIPFKPPFGYKKARTLI</sequence>
<proteinExistence type="predicted"/>
<evidence type="ECO:0000313" key="2">
    <source>
        <dbReference type="Proteomes" id="UP000823928"/>
    </source>
</evidence>
<gene>
    <name evidence="1" type="ORF">IAC10_14335</name>
</gene>
<dbReference type="InterPro" id="IPR036162">
    <property type="entry name" value="Resolvase-like_N_sf"/>
</dbReference>
<dbReference type="Gene3D" id="3.40.50.1390">
    <property type="entry name" value="Resolvase, N-terminal catalytic domain"/>
    <property type="match status" value="1"/>
</dbReference>
<reference evidence="1" key="1">
    <citation type="submission" date="2020-10" db="EMBL/GenBank/DDBJ databases">
        <authorList>
            <person name="Gilroy R."/>
        </authorList>
    </citation>
    <scope>NUCLEOTIDE SEQUENCE</scope>
    <source>
        <strain evidence="1">6276</strain>
    </source>
</reference>
<dbReference type="AlphaFoldDB" id="A0A9D1F1M6"/>
<dbReference type="EMBL" id="DVIU01000292">
    <property type="protein sequence ID" value="HIS37778.1"/>
    <property type="molecule type" value="Genomic_DNA"/>
</dbReference>
<evidence type="ECO:0000313" key="1">
    <source>
        <dbReference type="EMBL" id="HIS37778.1"/>
    </source>
</evidence>
<protein>
    <submittedName>
        <fullName evidence="1">Uncharacterized protein</fullName>
    </submittedName>
</protein>
<accession>A0A9D1F1M6</accession>
<dbReference type="GO" id="GO:0003677">
    <property type="term" value="F:DNA binding"/>
    <property type="evidence" value="ECO:0007669"/>
    <property type="project" value="InterPro"/>
</dbReference>
<comment type="caution">
    <text evidence="1">The sequence shown here is derived from an EMBL/GenBank/DDBJ whole genome shotgun (WGS) entry which is preliminary data.</text>
</comment>
<name>A0A9D1F1M6_9BACT</name>